<protein>
    <submittedName>
        <fullName evidence="1">Uncharacterized protein</fullName>
    </submittedName>
</protein>
<reference evidence="1 2" key="1">
    <citation type="submission" date="2018-06" db="EMBL/GenBank/DDBJ databases">
        <authorList>
            <consortium name="Pathogen Informatics"/>
            <person name="Doyle S."/>
        </authorList>
    </citation>
    <scope>NUCLEOTIDE SEQUENCE [LARGE SCALE GENOMIC DNA]</scope>
    <source>
        <strain evidence="1 2">NCTC8849</strain>
    </source>
</reference>
<evidence type="ECO:0000313" key="2">
    <source>
        <dbReference type="Proteomes" id="UP000254799"/>
    </source>
</evidence>
<dbReference type="AlphaFoldDB" id="A0A377WF70"/>
<accession>A0A377WF70</accession>
<dbReference type="Proteomes" id="UP000254799">
    <property type="component" value="Unassembled WGS sequence"/>
</dbReference>
<proteinExistence type="predicted"/>
<dbReference type="EMBL" id="UGLC01000002">
    <property type="protein sequence ID" value="STT53450.1"/>
    <property type="molecule type" value="Genomic_DNA"/>
</dbReference>
<organism evidence="1 2">
    <name type="scientific">Klebsiella pneumoniae</name>
    <dbReference type="NCBI Taxonomy" id="573"/>
    <lineage>
        <taxon>Bacteria</taxon>
        <taxon>Pseudomonadati</taxon>
        <taxon>Pseudomonadota</taxon>
        <taxon>Gammaproteobacteria</taxon>
        <taxon>Enterobacterales</taxon>
        <taxon>Enterobacteriaceae</taxon>
        <taxon>Klebsiella/Raoultella group</taxon>
        <taxon>Klebsiella</taxon>
        <taxon>Klebsiella pneumoniae complex</taxon>
    </lineage>
</organism>
<sequence length="90" mass="10216">MESDTSPPGTAFGDEKAGRDLAYRIAEEKHTGDGPGFKIIDMKLINDERQYRANIRSVGVIDGIHQKNHRQNHETIFRFPGVSTDQRIYT</sequence>
<evidence type="ECO:0000313" key="1">
    <source>
        <dbReference type="EMBL" id="STT53450.1"/>
    </source>
</evidence>
<name>A0A377WF70_KLEPN</name>
<gene>
    <name evidence="1" type="ORF">NCTC8849_02022</name>
</gene>